<proteinExistence type="predicted"/>
<protein>
    <submittedName>
        <fullName evidence="1">Uncharacterized protein</fullName>
    </submittedName>
</protein>
<reference evidence="1" key="1">
    <citation type="submission" date="2018-05" db="EMBL/GenBank/DDBJ databases">
        <title>Draft genome of Mucuna pruriens seed.</title>
        <authorList>
            <person name="Nnadi N.E."/>
            <person name="Vos R."/>
            <person name="Hasami M.H."/>
            <person name="Devisetty U.K."/>
            <person name="Aguiy J.C."/>
        </authorList>
    </citation>
    <scope>NUCLEOTIDE SEQUENCE [LARGE SCALE GENOMIC DNA]</scope>
    <source>
        <strain evidence="1">JCA_2017</strain>
    </source>
</reference>
<sequence>MDPMKSHYMTLEMEEGAHQVQEIPADVATIGEDGNPLPKPLIICYNPTNQVKVSLVIPLPEPQYTNSHAVPWKYSEEGTVPRPEENKEITNLAGIGGITRSGRVYAP</sequence>
<evidence type="ECO:0000313" key="1">
    <source>
        <dbReference type="EMBL" id="RDX92715.1"/>
    </source>
</evidence>
<comment type="caution">
    <text evidence="1">The sequence shown here is derived from an EMBL/GenBank/DDBJ whole genome shotgun (WGS) entry which is preliminary data.</text>
</comment>
<dbReference type="Proteomes" id="UP000257109">
    <property type="component" value="Unassembled WGS sequence"/>
</dbReference>
<name>A0A371GQ64_MUCPR</name>
<organism evidence="1 2">
    <name type="scientific">Mucuna pruriens</name>
    <name type="common">Velvet bean</name>
    <name type="synonym">Dolichos pruriens</name>
    <dbReference type="NCBI Taxonomy" id="157652"/>
    <lineage>
        <taxon>Eukaryota</taxon>
        <taxon>Viridiplantae</taxon>
        <taxon>Streptophyta</taxon>
        <taxon>Embryophyta</taxon>
        <taxon>Tracheophyta</taxon>
        <taxon>Spermatophyta</taxon>
        <taxon>Magnoliopsida</taxon>
        <taxon>eudicotyledons</taxon>
        <taxon>Gunneridae</taxon>
        <taxon>Pentapetalae</taxon>
        <taxon>rosids</taxon>
        <taxon>fabids</taxon>
        <taxon>Fabales</taxon>
        <taxon>Fabaceae</taxon>
        <taxon>Papilionoideae</taxon>
        <taxon>50 kb inversion clade</taxon>
        <taxon>NPAAA clade</taxon>
        <taxon>indigoferoid/millettioid clade</taxon>
        <taxon>Phaseoleae</taxon>
        <taxon>Mucuna</taxon>
    </lineage>
</organism>
<evidence type="ECO:0000313" key="2">
    <source>
        <dbReference type="Proteomes" id="UP000257109"/>
    </source>
</evidence>
<feature type="non-terminal residue" evidence="1">
    <location>
        <position position="1"/>
    </location>
</feature>
<keyword evidence="2" id="KW-1185">Reference proteome</keyword>
<gene>
    <name evidence="1" type="ORF">CR513_25105</name>
</gene>
<accession>A0A371GQ64</accession>
<dbReference type="OrthoDB" id="1724165at2759"/>
<dbReference type="EMBL" id="QJKJ01004801">
    <property type="protein sequence ID" value="RDX92715.1"/>
    <property type="molecule type" value="Genomic_DNA"/>
</dbReference>
<dbReference type="AlphaFoldDB" id="A0A371GQ64"/>